<dbReference type="Proteomes" id="UP000002964">
    <property type="component" value="Unassembled WGS sequence"/>
</dbReference>
<dbReference type="HOGENOM" id="CLU_2169933_0_0_6"/>
<evidence type="ECO:0008006" key="3">
    <source>
        <dbReference type="Google" id="ProtNLM"/>
    </source>
</evidence>
<reference evidence="1 2" key="2">
    <citation type="submission" date="2011-11" db="EMBL/GenBank/DDBJ databases">
        <authorList>
            <consortium name="US DOE Joint Genome Institute"/>
            <person name="Lucas S."/>
            <person name="Han J."/>
            <person name="Lapidus A."/>
            <person name="Cheng J.-F."/>
            <person name="Goodwin L."/>
            <person name="Pitluck S."/>
            <person name="Peters L."/>
            <person name="Ovchinnikova G."/>
            <person name="Zhang X."/>
            <person name="Detter J.C."/>
            <person name="Han C."/>
            <person name="Tapia R."/>
            <person name="Land M."/>
            <person name="Hauser L."/>
            <person name="Kyrpides N."/>
            <person name="Ivanova N."/>
            <person name="Pagani I."/>
            <person name="Vogl K."/>
            <person name="Liu Z."/>
            <person name="Overmann J."/>
            <person name="Frigaard N.-U."/>
            <person name="Bryant D."/>
            <person name="Woyke T."/>
        </authorList>
    </citation>
    <scope>NUCLEOTIDE SEQUENCE [LARGE SCALE GENOMIC DNA]</scope>
    <source>
        <strain evidence="1 2">970</strain>
    </source>
</reference>
<proteinExistence type="predicted"/>
<dbReference type="OrthoDB" id="9788660at2"/>
<keyword evidence="2" id="KW-1185">Reference proteome</keyword>
<dbReference type="EMBL" id="JH603170">
    <property type="protein sequence ID" value="EIC19553.1"/>
    <property type="molecule type" value="Genomic_DNA"/>
</dbReference>
<dbReference type="Gene3D" id="3.40.50.150">
    <property type="entry name" value="Vaccinia Virus protein VP39"/>
    <property type="match status" value="1"/>
</dbReference>
<accession>H8Z5R9</accession>
<dbReference type="eggNOG" id="COG0500">
    <property type="taxonomic scope" value="Bacteria"/>
</dbReference>
<dbReference type="RefSeq" id="WP_009149952.1">
    <property type="nucleotide sequence ID" value="NZ_CP121471.1"/>
</dbReference>
<dbReference type="SUPFAM" id="SSF53335">
    <property type="entry name" value="S-adenosyl-L-methionine-dependent methyltransferases"/>
    <property type="match status" value="1"/>
</dbReference>
<reference evidence="2" key="1">
    <citation type="submission" date="2011-06" db="EMBL/GenBank/DDBJ databases">
        <authorList>
            <consortium name="US DOE Joint Genome Institute (JGI-PGF)"/>
            <person name="Lucas S."/>
            <person name="Han J."/>
            <person name="Lapidus A."/>
            <person name="Cheng J.-F."/>
            <person name="Goodwin L."/>
            <person name="Pitluck S."/>
            <person name="Peters L."/>
            <person name="Land M.L."/>
            <person name="Hauser L."/>
            <person name="Vogl K."/>
            <person name="Liu Z."/>
            <person name="Overmann J."/>
            <person name="Frigaard N.-U."/>
            <person name="Bryant D.A."/>
            <person name="Woyke T.J."/>
        </authorList>
    </citation>
    <scope>NUCLEOTIDE SEQUENCE [LARGE SCALE GENOMIC DNA]</scope>
    <source>
        <strain evidence="2">970</strain>
    </source>
</reference>
<gene>
    <name evidence="1" type="ORF">Thi970DRAFT_03133</name>
</gene>
<dbReference type="AlphaFoldDB" id="H8Z5R9"/>
<name>H8Z5R9_9GAMM</name>
<evidence type="ECO:0000313" key="1">
    <source>
        <dbReference type="EMBL" id="EIC19553.1"/>
    </source>
</evidence>
<sequence length="110" mass="12262">MSKNDHLNPVSSSRTRRKVHWEGVYRDKSPLEVSWYQIEPQTSLELIDLALQDNPEGGILDVGGGASVLVDRLLSRGWQDISVLDLAGNALAYTKERLGAEVIRATQDHH</sequence>
<dbReference type="InterPro" id="IPR029063">
    <property type="entry name" value="SAM-dependent_MTases_sf"/>
</dbReference>
<organism evidence="1 2">
    <name type="scientific">Thiorhodovibrio frisius</name>
    <dbReference type="NCBI Taxonomy" id="631362"/>
    <lineage>
        <taxon>Bacteria</taxon>
        <taxon>Pseudomonadati</taxon>
        <taxon>Pseudomonadota</taxon>
        <taxon>Gammaproteobacteria</taxon>
        <taxon>Chromatiales</taxon>
        <taxon>Chromatiaceae</taxon>
        <taxon>Thiorhodovibrio</taxon>
    </lineage>
</organism>
<evidence type="ECO:0000313" key="2">
    <source>
        <dbReference type="Proteomes" id="UP000002964"/>
    </source>
</evidence>
<protein>
    <recommendedName>
        <fullName evidence="3">Methyltransferase family protein</fullName>
    </recommendedName>
</protein>
<dbReference type="STRING" id="631362.Thi970DRAFT_03133"/>